<sequence length="347" mass="34489">MTFQVAGVNGVPADATAVVLNLTVTGPASESADISFGFVTAHAAGSAKPNASNLNYAAGQTISNLAVVPVGTGGKVTLSNTSGQGSVSLIADIQGYYQGGEPASPGAFKSMAPARFLDTRTSAKVGPGQSVSFQAGGAGGVPADAKAVVMNLTVTEPSKFGFVTAYPAGSDKPNASNLNYAQDETVPNLAVVPVGADGKVTLTNSSTGSVQLIADISGYFLAGTAEDNGAFEALAPTRFLDTRLSSGPVAGNGTVSFQVAGVHGVPANVAGIWVNLTATETGADGFLTGFASGATTPATPNVSYGWTRTTAPNLAYLPVGDDGKVTVENTSSGSAQVIADVSGYVLK</sequence>
<protein>
    <submittedName>
        <fullName evidence="1">Uncharacterized protein</fullName>
    </submittedName>
</protein>
<reference evidence="1 2" key="1">
    <citation type="submission" date="2018-10" db="EMBL/GenBank/DDBJ databases">
        <title>Genome sequencing of Arthrobacter oryzae TNB02.</title>
        <authorList>
            <person name="Cho Y.-J."/>
            <person name="Cho A."/>
            <person name="Kim O.-S."/>
        </authorList>
    </citation>
    <scope>NUCLEOTIDE SEQUENCE [LARGE SCALE GENOMIC DNA]</scope>
    <source>
        <strain evidence="1 2">TNB02</strain>
    </source>
</reference>
<keyword evidence="2" id="KW-1185">Reference proteome</keyword>
<dbReference type="AlphaFoldDB" id="A0A3N0C4G4"/>
<accession>A0A3N0C4G4</accession>
<organism evidence="1 2">
    <name type="scientific">Arthrobacter oryzae</name>
    <dbReference type="NCBI Taxonomy" id="409290"/>
    <lineage>
        <taxon>Bacteria</taxon>
        <taxon>Bacillati</taxon>
        <taxon>Actinomycetota</taxon>
        <taxon>Actinomycetes</taxon>
        <taxon>Micrococcales</taxon>
        <taxon>Micrococcaceae</taxon>
        <taxon>Arthrobacter</taxon>
    </lineage>
</organism>
<name>A0A3N0C4G4_9MICC</name>
<dbReference type="EMBL" id="RBED01000074">
    <property type="protein sequence ID" value="RNL57393.1"/>
    <property type="molecule type" value="Genomic_DNA"/>
</dbReference>
<dbReference type="Proteomes" id="UP000273807">
    <property type="component" value="Unassembled WGS sequence"/>
</dbReference>
<comment type="caution">
    <text evidence="1">The sequence shown here is derived from an EMBL/GenBank/DDBJ whole genome shotgun (WGS) entry which is preliminary data.</text>
</comment>
<proteinExistence type="predicted"/>
<evidence type="ECO:0000313" key="2">
    <source>
        <dbReference type="Proteomes" id="UP000273807"/>
    </source>
</evidence>
<gene>
    <name evidence="1" type="ORF">D7003_06375</name>
</gene>
<evidence type="ECO:0000313" key="1">
    <source>
        <dbReference type="EMBL" id="RNL57393.1"/>
    </source>
</evidence>